<sequence>MTATVFVHPTAMSKSNIERLKRRIALIDCGSHKSQRIHLVQPKPAAVQPAHNDWPPFGGDAA</sequence>
<accession>A0ABV4NL35</accession>
<proteinExistence type="predicted"/>
<reference evidence="1 2" key="1">
    <citation type="submission" date="2024-08" db="EMBL/GenBank/DDBJ databases">
        <authorList>
            <person name="Ishaq N."/>
        </authorList>
    </citation>
    <scope>NUCLEOTIDE SEQUENCE [LARGE SCALE GENOMIC DNA]</scope>
    <source>
        <strain evidence="1 2">JCM 30400</strain>
    </source>
</reference>
<evidence type="ECO:0000313" key="1">
    <source>
        <dbReference type="EMBL" id="MFA0790146.1"/>
    </source>
</evidence>
<organism evidence="1 2">
    <name type="scientific">Microbulbifer echini</name>
    <dbReference type="NCBI Taxonomy" id="1529067"/>
    <lineage>
        <taxon>Bacteria</taxon>
        <taxon>Pseudomonadati</taxon>
        <taxon>Pseudomonadota</taxon>
        <taxon>Gammaproteobacteria</taxon>
        <taxon>Cellvibrionales</taxon>
        <taxon>Microbulbiferaceae</taxon>
        <taxon>Microbulbifer</taxon>
    </lineage>
</organism>
<name>A0ABV4NL35_9GAMM</name>
<protein>
    <submittedName>
        <fullName evidence="1">Uncharacterized protein</fullName>
    </submittedName>
</protein>
<dbReference type="RefSeq" id="WP_371842987.1">
    <property type="nucleotide sequence ID" value="NZ_JBGMEL010000005.1"/>
</dbReference>
<evidence type="ECO:0000313" key="2">
    <source>
        <dbReference type="Proteomes" id="UP001569414"/>
    </source>
</evidence>
<dbReference type="EMBL" id="JBGMEL010000005">
    <property type="protein sequence ID" value="MFA0790146.1"/>
    <property type="molecule type" value="Genomic_DNA"/>
</dbReference>
<keyword evidence="2" id="KW-1185">Reference proteome</keyword>
<dbReference type="Proteomes" id="UP001569414">
    <property type="component" value="Unassembled WGS sequence"/>
</dbReference>
<comment type="caution">
    <text evidence="1">The sequence shown here is derived from an EMBL/GenBank/DDBJ whole genome shotgun (WGS) entry which is preliminary data.</text>
</comment>
<gene>
    <name evidence="1" type="ORF">ACCI51_06275</name>
</gene>